<evidence type="ECO:0008006" key="5">
    <source>
        <dbReference type="Google" id="ProtNLM"/>
    </source>
</evidence>
<evidence type="ECO:0000313" key="3">
    <source>
        <dbReference type="EMBL" id="KAJ9184294.1"/>
    </source>
</evidence>
<dbReference type="Pfam" id="PF15375">
    <property type="entry name" value="FSAF1"/>
    <property type="match status" value="1"/>
</dbReference>
<organism evidence="3 4">
    <name type="scientific">Hevea brasiliensis</name>
    <name type="common">Para rubber tree</name>
    <name type="synonym">Siphonia brasiliensis</name>
    <dbReference type="NCBI Taxonomy" id="3981"/>
    <lineage>
        <taxon>Eukaryota</taxon>
        <taxon>Viridiplantae</taxon>
        <taxon>Streptophyta</taxon>
        <taxon>Embryophyta</taxon>
        <taxon>Tracheophyta</taxon>
        <taxon>Spermatophyta</taxon>
        <taxon>Magnoliopsida</taxon>
        <taxon>eudicotyledons</taxon>
        <taxon>Gunneridae</taxon>
        <taxon>Pentapetalae</taxon>
        <taxon>rosids</taxon>
        <taxon>fabids</taxon>
        <taxon>Malpighiales</taxon>
        <taxon>Euphorbiaceae</taxon>
        <taxon>Crotonoideae</taxon>
        <taxon>Micrandreae</taxon>
        <taxon>Hevea</taxon>
    </lineage>
</organism>
<reference evidence="3" key="1">
    <citation type="journal article" date="2023" name="Plant Biotechnol. J.">
        <title>Chromosome-level wild Hevea brasiliensis genome provides new tools for genomic-assisted breeding and valuable loci to elevate rubber yield.</title>
        <authorList>
            <person name="Cheng H."/>
            <person name="Song X."/>
            <person name="Hu Y."/>
            <person name="Wu T."/>
            <person name="Yang Q."/>
            <person name="An Z."/>
            <person name="Feng S."/>
            <person name="Deng Z."/>
            <person name="Wu W."/>
            <person name="Zeng X."/>
            <person name="Tu M."/>
            <person name="Wang X."/>
            <person name="Huang H."/>
        </authorList>
    </citation>
    <scope>NUCLEOTIDE SEQUENCE</scope>
    <source>
        <strain evidence="3">MT/VB/25A 57/8</strain>
    </source>
</reference>
<dbReference type="Proteomes" id="UP001174677">
    <property type="component" value="Chromosome 3"/>
</dbReference>
<evidence type="ECO:0000256" key="1">
    <source>
        <dbReference type="SAM" id="MobiDB-lite"/>
    </source>
</evidence>
<keyword evidence="2" id="KW-0732">Signal</keyword>
<sequence length="262" mass="29635">MRLRLCVGSLLALSVPDAATPILIAPFPLLRFSSIFARLLRLLKSSDLLCFVCRRYSAAPRVSGVVDTLLVAAVLSRFLLFSSRLRFKAKKMKKRNQTSDAMDSKDRDWDFRKLMKDIEFLGASHMTWKERKELENRKVVSLGGKPPKKQRLPLSVARVQMKKQKEREEKMFQENIILGRFGGKLGGGAKRSLEKRKLENGVLRSSEGYFRNGVLDVKHMLNPASLKDNDSSNHVVGKEKKKKKGSGKKIRGKKKGSGGKRH</sequence>
<evidence type="ECO:0000313" key="4">
    <source>
        <dbReference type="Proteomes" id="UP001174677"/>
    </source>
</evidence>
<feature type="signal peptide" evidence="2">
    <location>
        <begin position="1"/>
        <end position="19"/>
    </location>
</feature>
<accession>A0ABQ9MVG5</accession>
<gene>
    <name evidence="3" type="ORF">P3X46_004037</name>
</gene>
<dbReference type="InterPro" id="IPR027973">
    <property type="entry name" value="FSAF1-like"/>
</dbReference>
<comment type="caution">
    <text evidence="3">The sequence shown here is derived from an EMBL/GenBank/DDBJ whole genome shotgun (WGS) entry which is preliminary data.</text>
</comment>
<dbReference type="InterPro" id="IPR053030">
    <property type="entry name" value="Ribosomal_biogenesis_FAF1-like"/>
</dbReference>
<dbReference type="EMBL" id="JARPOI010000003">
    <property type="protein sequence ID" value="KAJ9184294.1"/>
    <property type="molecule type" value="Genomic_DNA"/>
</dbReference>
<feature type="compositionally biased region" description="Basic residues" evidence="1">
    <location>
        <begin position="239"/>
        <end position="262"/>
    </location>
</feature>
<feature type="chain" id="PRO_5047481619" description="Ribosome biogenesis regulatory protein" evidence="2">
    <location>
        <begin position="20"/>
        <end position="262"/>
    </location>
</feature>
<dbReference type="PANTHER" id="PTHR28096">
    <property type="entry name" value="PROTEIN FAF1"/>
    <property type="match status" value="1"/>
</dbReference>
<feature type="region of interest" description="Disordered" evidence="1">
    <location>
        <begin position="224"/>
        <end position="262"/>
    </location>
</feature>
<name>A0ABQ9MVG5_HEVBR</name>
<protein>
    <recommendedName>
        <fullName evidence="5">Ribosome biogenesis regulatory protein</fullName>
    </recommendedName>
</protein>
<proteinExistence type="predicted"/>
<keyword evidence="4" id="KW-1185">Reference proteome</keyword>
<evidence type="ECO:0000256" key="2">
    <source>
        <dbReference type="SAM" id="SignalP"/>
    </source>
</evidence>
<dbReference type="PANTHER" id="PTHR28096:SF1">
    <property type="entry name" value="PROTEIN FAF1"/>
    <property type="match status" value="1"/>
</dbReference>